<evidence type="ECO:0000256" key="1">
    <source>
        <dbReference type="ARBA" id="ARBA00022723"/>
    </source>
</evidence>
<dbReference type="InterPro" id="IPR044861">
    <property type="entry name" value="IPNS-like_FE2OG_OXY"/>
</dbReference>
<proteinExistence type="predicted"/>
<dbReference type="GO" id="GO:0046872">
    <property type="term" value="F:metal ion binding"/>
    <property type="evidence" value="ECO:0007669"/>
    <property type="project" value="UniProtKB-KW"/>
</dbReference>
<feature type="domain" description="Isopenicillin N synthase-like Fe(2+) 2OG dioxygenase" evidence="3">
    <location>
        <begin position="1"/>
        <end position="53"/>
    </location>
</feature>
<keyword evidence="1" id="KW-0479">Metal-binding</keyword>
<dbReference type="AlphaFoldDB" id="A0ABD3INN0"/>
<dbReference type="Pfam" id="PF03171">
    <property type="entry name" value="2OG-FeII_Oxy"/>
    <property type="match status" value="1"/>
</dbReference>
<dbReference type="SUPFAM" id="SSF51197">
    <property type="entry name" value="Clavaminate synthase-like"/>
    <property type="match status" value="1"/>
</dbReference>
<dbReference type="EMBL" id="JBJKBG010000011">
    <property type="protein sequence ID" value="KAL3714851.1"/>
    <property type="molecule type" value="Genomic_DNA"/>
</dbReference>
<dbReference type="Proteomes" id="UP001634007">
    <property type="component" value="Unassembled WGS sequence"/>
</dbReference>
<keyword evidence="5" id="KW-1185">Reference proteome</keyword>
<dbReference type="PANTHER" id="PTHR47991">
    <property type="entry name" value="OXOGLUTARATE/IRON-DEPENDENT DIOXYGENASE"/>
    <property type="match status" value="1"/>
</dbReference>
<evidence type="ECO:0000313" key="5">
    <source>
        <dbReference type="Proteomes" id="UP001634007"/>
    </source>
</evidence>
<evidence type="ECO:0000259" key="3">
    <source>
        <dbReference type="Pfam" id="PF03171"/>
    </source>
</evidence>
<evidence type="ECO:0000313" key="4">
    <source>
        <dbReference type="EMBL" id="KAL3714851.1"/>
    </source>
</evidence>
<dbReference type="Gene3D" id="2.60.120.330">
    <property type="entry name" value="B-lactam Antibiotic, Isopenicillin N Synthase, Chain"/>
    <property type="match status" value="1"/>
</dbReference>
<reference evidence="4 5" key="1">
    <citation type="submission" date="2024-11" db="EMBL/GenBank/DDBJ databases">
        <title>Chromosome-level genome assembly of Eucalyptus globulus Labill. provides insights into its genome evolution.</title>
        <authorList>
            <person name="Li X."/>
        </authorList>
    </citation>
    <scope>NUCLEOTIDE SEQUENCE [LARGE SCALE GENOMIC DNA]</scope>
    <source>
        <strain evidence="4">CL2024</strain>
        <tissue evidence="4">Fresh tender leaves</tissue>
    </source>
</reference>
<dbReference type="InterPro" id="IPR050295">
    <property type="entry name" value="Plant_2OG-oxidoreductases"/>
</dbReference>
<name>A0ABD3INN0_EUCGL</name>
<organism evidence="4 5">
    <name type="scientific">Eucalyptus globulus</name>
    <name type="common">Tasmanian blue gum</name>
    <dbReference type="NCBI Taxonomy" id="34317"/>
    <lineage>
        <taxon>Eukaryota</taxon>
        <taxon>Viridiplantae</taxon>
        <taxon>Streptophyta</taxon>
        <taxon>Embryophyta</taxon>
        <taxon>Tracheophyta</taxon>
        <taxon>Spermatophyta</taxon>
        <taxon>Magnoliopsida</taxon>
        <taxon>eudicotyledons</taxon>
        <taxon>Gunneridae</taxon>
        <taxon>Pentapetalae</taxon>
        <taxon>rosids</taxon>
        <taxon>malvids</taxon>
        <taxon>Myrtales</taxon>
        <taxon>Myrtaceae</taxon>
        <taxon>Myrtoideae</taxon>
        <taxon>Eucalypteae</taxon>
        <taxon>Eucalyptus</taxon>
    </lineage>
</organism>
<protein>
    <recommendedName>
        <fullName evidence="3">Isopenicillin N synthase-like Fe(2+) 2OG dioxygenase domain-containing protein</fullName>
    </recommendedName>
</protein>
<accession>A0ABD3INN0</accession>
<keyword evidence="2" id="KW-0408">Iron</keyword>
<sequence>MGLSPHADNSGITMLMECGNMPGLQVLSRDGRWVTFPPVPSSTVVNFGQIREVYRALDQGEGVHSDLLLSQPISSSWIFSTAPRRHWTHPSLPNPFAF</sequence>
<gene>
    <name evidence="4" type="ORF">ACJRO7_006713</name>
</gene>
<comment type="caution">
    <text evidence="4">The sequence shown here is derived from an EMBL/GenBank/DDBJ whole genome shotgun (WGS) entry which is preliminary data.</text>
</comment>
<dbReference type="InterPro" id="IPR027443">
    <property type="entry name" value="IPNS-like_sf"/>
</dbReference>
<evidence type="ECO:0000256" key="2">
    <source>
        <dbReference type="ARBA" id="ARBA00023004"/>
    </source>
</evidence>